<dbReference type="Pfam" id="PF16409">
    <property type="entry name" value="DUF5017"/>
    <property type="match status" value="1"/>
</dbReference>
<evidence type="ECO:0000313" key="3">
    <source>
        <dbReference type="Proteomes" id="UP000263900"/>
    </source>
</evidence>
<dbReference type="AlphaFoldDB" id="A0A3B7MRB5"/>
<dbReference type="KEGG" id="pseg:D3H65_17115"/>
<dbReference type="Proteomes" id="UP000263900">
    <property type="component" value="Chromosome"/>
</dbReference>
<reference evidence="2 3" key="1">
    <citation type="submission" date="2018-09" db="EMBL/GenBank/DDBJ databases">
        <title>Genome sequencing of strain 6GH32-13.</title>
        <authorList>
            <person name="Weon H.-Y."/>
            <person name="Heo J."/>
            <person name="Kwon S.-W."/>
        </authorList>
    </citation>
    <scope>NUCLEOTIDE SEQUENCE [LARGE SCALE GENOMIC DNA]</scope>
    <source>
        <strain evidence="2 3">5GH32-13</strain>
    </source>
</reference>
<evidence type="ECO:0000313" key="2">
    <source>
        <dbReference type="EMBL" id="AXY75590.1"/>
    </source>
</evidence>
<sequence length="300" mass="33016">MNTMAMNKIISFFSICLLAISCTKRDEIKTPAFDVTTSSTTYKVGDTITFNFSGDPQNIVFWPGTQGRVYEYRDRLFTVGNKLLVKFNTYQQFGVRNNLTVLVSNNFNGTYDTTNVKAATWTDITSRVTLSQGADQVQSGTVDMSEFTDGNKSATIAFRYITTSIMTQNRWVIRTFNADKQAPDGTLTPMAVMSTANWKAVSFQNPAAVWSITSAQLLLQGSANALDDDWVLSMSFNPNTASPDKGIPIKNITTNLSKYAAVGIFTTPGTYKVVFEATNASYANDKVESALKEITLTITP</sequence>
<dbReference type="EMBL" id="CP032157">
    <property type="protein sequence ID" value="AXY75590.1"/>
    <property type="molecule type" value="Genomic_DNA"/>
</dbReference>
<gene>
    <name evidence="2" type="ORF">D3H65_17115</name>
</gene>
<feature type="domain" description="DUF5017" evidence="1">
    <location>
        <begin position="21"/>
        <end position="198"/>
    </location>
</feature>
<evidence type="ECO:0000259" key="1">
    <source>
        <dbReference type="Pfam" id="PF16409"/>
    </source>
</evidence>
<protein>
    <submittedName>
        <fullName evidence="2">DUF5017 domain-containing protein</fullName>
    </submittedName>
</protein>
<proteinExistence type="predicted"/>
<dbReference type="OrthoDB" id="1082472at2"/>
<organism evidence="2 3">
    <name type="scientific">Paraflavitalea soli</name>
    <dbReference type="NCBI Taxonomy" id="2315862"/>
    <lineage>
        <taxon>Bacteria</taxon>
        <taxon>Pseudomonadati</taxon>
        <taxon>Bacteroidota</taxon>
        <taxon>Chitinophagia</taxon>
        <taxon>Chitinophagales</taxon>
        <taxon>Chitinophagaceae</taxon>
        <taxon>Paraflavitalea</taxon>
    </lineage>
</organism>
<name>A0A3B7MRB5_9BACT</name>
<keyword evidence="3" id="KW-1185">Reference proteome</keyword>
<accession>A0A3B7MRB5</accession>
<dbReference type="InterPro" id="IPR032185">
    <property type="entry name" value="DUF5017"/>
</dbReference>